<evidence type="ECO:0000256" key="4">
    <source>
        <dbReference type="ARBA" id="ARBA00022517"/>
    </source>
</evidence>
<comment type="similarity">
    <text evidence="2">Belongs to the SDO1/SBDS family.</text>
</comment>
<evidence type="ECO:0000313" key="10">
    <source>
        <dbReference type="EMBL" id="QKX59442.1"/>
    </source>
</evidence>
<feature type="region of interest" description="Disordered" evidence="6">
    <location>
        <begin position="270"/>
        <end position="325"/>
    </location>
</feature>
<dbReference type="InterPro" id="IPR018978">
    <property type="entry name" value="SDO1/SBDS_central"/>
</dbReference>
<evidence type="ECO:0000259" key="9">
    <source>
        <dbReference type="Pfam" id="PF20268"/>
    </source>
</evidence>
<evidence type="ECO:0000256" key="3">
    <source>
        <dbReference type="ARBA" id="ARBA00022490"/>
    </source>
</evidence>
<sequence>MPVGINQPSNQIKFTNVSVVRLKKGMFICDPKLLFIPSFIPSRRDIHIFELDFYPAISPANILTIGKKRFELACYKNKLLEYRSGTEKDLDNVLQIHTVFLSVSKAQTAPAAELAKAFGAGVPQDEIIQEILRKGEVQVGERERKEISERVEKEVVDIVSGRLIDPTTKRVYTPGMIEKALNQLSVASGHQQQNGEHGASTTTAETSENAGTGEQQQRKPLWKGVSTNKSAKSQALEAMKALIAWQPIPVMRARMRLRVTCPASLLKQSVKAPAGANGGGKEEPKPSSKGNKKGQKGKGKKHQDSEDEDEAQAQAAAAAAPKAPSNVKDKILSFIESVESQEIVGEEWEVVGFAEPGALKGLSEFVGTDTRGRGRVEVLDMAVTHED</sequence>
<dbReference type="RefSeq" id="XP_035345620.1">
    <property type="nucleotide sequence ID" value="XM_035489727.1"/>
</dbReference>
<feature type="compositionally biased region" description="Low complexity" evidence="6">
    <location>
        <begin position="198"/>
        <end position="214"/>
    </location>
</feature>
<proteinExistence type="inferred from homology"/>
<comment type="subcellular location">
    <subcellularLocation>
        <location evidence="1">Cytoplasm</location>
    </subcellularLocation>
</comment>
<dbReference type="InterPro" id="IPR046928">
    <property type="entry name" value="SDO1/SBDS_C"/>
</dbReference>
<dbReference type="InterPro" id="IPR036786">
    <property type="entry name" value="Ribosome_mat_SBDS_N_sf"/>
</dbReference>
<dbReference type="InterPro" id="IPR037188">
    <property type="entry name" value="Sdo1/SBDS_central_sf"/>
</dbReference>
<dbReference type="GO" id="GO:0042254">
    <property type="term" value="P:ribosome biogenesis"/>
    <property type="evidence" value="ECO:0007669"/>
    <property type="project" value="UniProtKB-KW"/>
</dbReference>
<dbReference type="GO" id="GO:0005737">
    <property type="term" value="C:cytoplasm"/>
    <property type="evidence" value="ECO:0007669"/>
    <property type="project" value="UniProtKB-SubCell"/>
</dbReference>
<dbReference type="PANTHER" id="PTHR10927:SF1">
    <property type="entry name" value="RIBOSOME MATURATION PROTEIN SBDS"/>
    <property type="match status" value="1"/>
</dbReference>
<evidence type="ECO:0000256" key="1">
    <source>
        <dbReference type="ARBA" id="ARBA00004496"/>
    </source>
</evidence>
<comment type="subunit">
    <text evidence="5">Associates with the 60S ribosomal subunit.</text>
</comment>
<dbReference type="Pfam" id="PF01172">
    <property type="entry name" value="SBDS_N"/>
    <property type="match status" value="1"/>
</dbReference>
<evidence type="ECO:0000259" key="8">
    <source>
        <dbReference type="Pfam" id="PF09377"/>
    </source>
</evidence>
<keyword evidence="11" id="KW-1185">Reference proteome</keyword>
<protein>
    <submittedName>
        <fullName evidence="10">Uncharacterized protein</fullName>
    </submittedName>
</protein>
<evidence type="ECO:0000313" key="11">
    <source>
        <dbReference type="Proteomes" id="UP000509510"/>
    </source>
</evidence>
<evidence type="ECO:0000259" key="7">
    <source>
        <dbReference type="Pfam" id="PF01172"/>
    </source>
</evidence>
<dbReference type="KEGG" id="trg:TRUGW13939_06576"/>
<keyword evidence="3" id="KW-0963">Cytoplasm</keyword>
<feature type="domain" description="Ribosome maturation protein SDO1/SBDS N-terminal" evidence="7">
    <location>
        <begin position="65"/>
        <end position="145"/>
    </location>
</feature>
<dbReference type="Gene3D" id="3.30.70.240">
    <property type="match status" value="1"/>
</dbReference>
<dbReference type="PANTHER" id="PTHR10927">
    <property type="entry name" value="RIBOSOME MATURATION PROTEIN SBDS"/>
    <property type="match status" value="1"/>
</dbReference>
<keyword evidence="4" id="KW-0690">Ribosome biogenesis</keyword>
<dbReference type="Gene3D" id="3.30.1250.10">
    <property type="entry name" value="Ribosome maturation protein SBDS, N-terminal domain"/>
    <property type="match status" value="1"/>
</dbReference>
<dbReference type="OrthoDB" id="10253092at2759"/>
<dbReference type="EMBL" id="CP055900">
    <property type="protein sequence ID" value="QKX59442.1"/>
    <property type="molecule type" value="Genomic_DNA"/>
</dbReference>
<organism evidence="10 11">
    <name type="scientific">Talaromyces rugulosus</name>
    <name type="common">Penicillium rugulosum</name>
    <dbReference type="NCBI Taxonomy" id="121627"/>
    <lineage>
        <taxon>Eukaryota</taxon>
        <taxon>Fungi</taxon>
        <taxon>Dikarya</taxon>
        <taxon>Ascomycota</taxon>
        <taxon>Pezizomycotina</taxon>
        <taxon>Eurotiomycetes</taxon>
        <taxon>Eurotiomycetidae</taxon>
        <taxon>Eurotiales</taxon>
        <taxon>Trichocomaceae</taxon>
        <taxon>Talaromyces</taxon>
        <taxon>Talaromyces sect. Islandici</taxon>
    </lineage>
</organism>
<dbReference type="Pfam" id="PF09377">
    <property type="entry name" value="SBDS_domain_II"/>
    <property type="match status" value="1"/>
</dbReference>
<feature type="domain" description="Ribosome maturation protein SDO1/SBDS C-terminal" evidence="9">
    <location>
        <begin position="321"/>
        <end position="381"/>
    </location>
</feature>
<evidence type="ECO:0000256" key="6">
    <source>
        <dbReference type="SAM" id="MobiDB-lite"/>
    </source>
</evidence>
<feature type="domain" description="Ribosome maturation protein SDO1/SBDS central" evidence="8">
    <location>
        <begin position="153"/>
        <end position="253"/>
    </location>
</feature>
<gene>
    <name evidence="10" type="ORF">TRUGW13939_06576</name>
</gene>
<dbReference type="SUPFAM" id="SSF89895">
    <property type="entry name" value="FYSH domain"/>
    <property type="match status" value="1"/>
</dbReference>
<dbReference type="Proteomes" id="UP000509510">
    <property type="component" value="Chromosome III"/>
</dbReference>
<evidence type="ECO:0000256" key="5">
    <source>
        <dbReference type="ARBA" id="ARBA00049708"/>
    </source>
</evidence>
<name>A0A7H8QZD0_TALRU</name>
<accession>A0A7H8QZD0</accession>
<feature type="compositionally biased region" description="Basic residues" evidence="6">
    <location>
        <begin position="290"/>
        <end position="301"/>
    </location>
</feature>
<dbReference type="SUPFAM" id="SSF109728">
    <property type="entry name" value="Hypothetical protein AF0491, middle domain"/>
    <property type="match status" value="1"/>
</dbReference>
<dbReference type="InterPro" id="IPR039100">
    <property type="entry name" value="Sdo1/SBDS-like"/>
</dbReference>
<dbReference type="AlphaFoldDB" id="A0A7H8QZD0"/>
<reference evidence="11" key="1">
    <citation type="submission" date="2020-06" db="EMBL/GenBank/DDBJ databases">
        <title>A chromosome-scale genome assembly of Talaromyces rugulosus W13939.</title>
        <authorList>
            <person name="Wang B."/>
            <person name="Guo L."/>
            <person name="Ye K."/>
            <person name="Wang L."/>
        </authorList>
    </citation>
    <scope>NUCLEOTIDE SEQUENCE [LARGE SCALE GENOMIC DNA]</scope>
    <source>
        <strain evidence="11">W13939</strain>
    </source>
</reference>
<feature type="region of interest" description="Disordered" evidence="6">
    <location>
        <begin position="187"/>
        <end position="228"/>
    </location>
</feature>
<dbReference type="Gene3D" id="1.10.10.900">
    <property type="entry name" value="SBDS protein C-terminal domain, subdomain 1"/>
    <property type="match status" value="1"/>
</dbReference>
<dbReference type="InterPro" id="IPR019783">
    <property type="entry name" value="SDO1/SBDS_N"/>
</dbReference>
<dbReference type="Pfam" id="PF20268">
    <property type="entry name" value="SBDS_C"/>
    <property type="match status" value="1"/>
</dbReference>
<evidence type="ECO:0000256" key="2">
    <source>
        <dbReference type="ARBA" id="ARBA00007433"/>
    </source>
</evidence>
<dbReference type="GeneID" id="55994071"/>